<dbReference type="PROSITE" id="PS50056">
    <property type="entry name" value="TYR_PHOSPHATASE_2"/>
    <property type="match status" value="1"/>
</dbReference>
<dbReference type="Gene3D" id="3.90.190.10">
    <property type="entry name" value="Protein tyrosine phosphatase superfamily"/>
    <property type="match status" value="1"/>
</dbReference>
<dbReference type="EC" id="3.1.3.48" evidence="1"/>
<gene>
    <name evidence="6" type="ORF">BLL52_0901</name>
</gene>
<dbReference type="Pfam" id="PF22784">
    <property type="entry name" value="PTP-SAK"/>
    <property type="match status" value="1"/>
</dbReference>
<dbReference type="GO" id="GO:0004725">
    <property type="term" value="F:protein tyrosine phosphatase activity"/>
    <property type="evidence" value="ECO:0007669"/>
    <property type="project" value="UniProtKB-EC"/>
</dbReference>
<evidence type="ECO:0000256" key="1">
    <source>
        <dbReference type="ARBA" id="ARBA00013064"/>
    </source>
</evidence>
<feature type="domain" description="Tyrosine specific protein phosphatases" evidence="4">
    <location>
        <begin position="131"/>
        <end position="198"/>
    </location>
</feature>
<dbReference type="CDD" id="cd14505">
    <property type="entry name" value="CDKN3-like"/>
    <property type="match status" value="1"/>
</dbReference>
<comment type="caution">
    <text evidence="6">The sequence shown here is derived from an EMBL/GenBank/DDBJ whole genome shotgun (WGS) entry which is preliminary data.</text>
</comment>
<protein>
    <recommendedName>
        <fullName evidence="1">protein-tyrosine-phosphatase</fullName>
        <ecNumber evidence="1">3.1.3.48</ecNumber>
    </recommendedName>
</protein>
<dbReference type="InterPro" id="IPR029021">
    <property type="entry name" value="Prot-tyrosine_phosphatase-like"/>
</dbReference>
<accession>A0A1Q8YII6</accession>
<feature type="domain" description="Rhodanese" evidence="5">
    <location>
        <begin position="116"/>
        <end position="192"/>
    </location>
</feature>
<keyword evidence="2" id="KW-0378">Hydrolase</keyword>
<evidence type="ECO:0000259" key="5">
    <source>
        <dbReference type="PROSITE" id="PS50206"/>
    </source>
</evidence>
<organism evidence="6 7">
    <name type="scientific">Rhodoferax antarcticus ANT.BR</name>
    <dbReference type="NCBI Taxonomy" id="1111071"/>
    <lineage>
        <taxon>Bacteria</taxon>
        <taxon>Pseudomonadati</taxon>
        <taxon>Pseudomonadota</taxon>
        <taxon>Betaproteobacteria</taxon>
        <taxon>Burkholderiales</taxon>
        <taxon>Comamonadaceae</taxon>
        <taxon>Rhodoferax</taxon>
    </lineage>
</organism>
<dbReference type="InterPro" id="IPR000387">
    <property type="entry name" value="Tyr_Pase_dom"/>
</dbReference>
<evidence type="ECO:0000259" key="4">
    <source>
        <dbReference type="PROSITE" id="PS50056"/>
    </source>
</evidence>
<dbReference type="InterPro" id="IPR057023">
    <property type="entry name" value="PTP-SAK"/>
</dbReference>
<dbReference type="Proteomes" id="UP000185911">
    <property type="component" value="Unassembled WGS sequence"/>
</dbReference>
<evidence type="ECO:0000256" key="3">
    <source>
        <dbReference type="SAM" id="MobiDB-lite"/>
    </source>
</evidence>
<keyword evidence="7" id="KW-1185">Reference proteome</keyword>
<dbReference type="InterPro" id="IPR003595">
    <property type="entry name" value="Tyr_Pase_cat"/>
</dbReference>
<dbReference type="STRING" id="81479.RA876_18400"/>
<feature type="region of interest" description="Disordered" evidence="3">
    <location>
        <begin position="1"/>
        <end position="33"/>
    </location>
</feature>
<proteinExistence type="predicted"/>
<evidence type="ECO:0000256" key="2">
    <source>
        <dbReference type="ARBA" id="ARBA00022801"/>
    </source>
</evidence>
<dbReference type="PANTHER" id="PTHR23339">
    <property type="entry name" value="TYROSINE SPECIFIC PROTEIN PHOSPHATASE AND DUAL SPECIFICITY PROTEIN PHOSPHATASE"/>
    <property type="match status" value="1"/>
</dbReference>
<evidence type="ECO:0000313" key="7">
    <source>
        <dbReference type="Proteomes" id="UP000185911"/>
    </source>
</evidence>
<dbReference type="EMBL" id="MSYM01000007">
    <property type="protein sequence ID" value="OLP07805.1"/>
    <property type="molecule type" value="Genomic_DNA"/>
</dbReference>
<dbReference type="InterPro" id="IPR001763">
    <property type="entry name" value="Rhodanese-like_dom"/>
</dbReference>
<name>A0A1Q8YII6_9BURK</name>
<sequence>MKSLEPENKQADMQPPTASGHRVSPRVRTSASDPLRINEVPAGQAGGLIGITFCPGKCGESLGGARWQRDLGADLDVIAQWRPAAVVTLIEDHEFEMLRVTELGSQVQARAIAWYHMPIVDVRPPDARFEAAWLTSGPQLLEILRAGARVLVHCRGGLGRAGTVAARLLVELGVPPTQAIERVRRARPGAIETAQQRAYVLNLPRGEV</sequence>
<dbReference type="RefSeq" id="WP_241838994.1">
    <property type="nucleotide sequence ID" value="NZ_MSYM01000007.1"/>
</dbReference>
<dbReference type="AlphaFoldDB" id="A0A1Q8YII6"/>
<reference evidence="6 7" key="1">
    <citation type="submission" date="2017-01" db="EMBL/GenBank/DDBJ databases">
        <title>Genome sequence of Rhodoferax antarcticus ANT.BR, a psychrophilic purple nonsulfur bacterium from an Antarctic microbial mat.</title>
        <authorList>
            <person name="Baker J."/>
            <person name="Riester C."/>
            <person name="Skinner B."/>
            <person name="Newell A."/>
            <person name="Swingley W."/>
            <person name="Madigan M."/>
            <person name="Jung D."/>
            <person name="Asao M."/>
            <person name="Chen M."/>
            <person name="Loughlin P."/>
            <person name="Pan H."/>
            <person name="Lin S."/>
            <person name="Li N."/>
            <person name="Shaw J."/>
            <person name="Prado M."/>
            <person name="Sherman C."/>
            <person name="Li X."/>
            <person name="Tang J."/>
            <person name="Blankenship R."/>
            <person name="Zhao T."/>
            <person name="Touchman J."/>
            <person name="Sattley M."/>
        </authorList>
    </citation>
    <scope>NUCLEOTIDE SEQUENCE [LARGE SCALE GENOMIC DNA]</scope>
    <source>
        <strain evidence="6 7">ANT.BR</strain>
    </source>
</reference>
<evidence type="ECO:0000313" key="6">
    <source>
        <dbReference type="EMBL" id="OLP07805.1"/>
    </source>
</evidence>
<dbReference type="SMART" id="SM00404">
    <property type="entry name" value="PTPc_motif"/>
    <property type="match status" value="1"/>
</dbReference>
<dbReference type="InterPro" id="IPR050561">
    <property type="entry name" value="PTP"/>
</dbReference>
<dbReference type="FunFam" id="3.90.190.10:FF:000157">
    <property type="entry name" value="Protein-tyrosine phosphatase"/>
    <property type="match status" value="1"/>
</dbReference>
<feature type="compositionally biased region" description="Basic and acidic residues" evidence="3">
    <location>
        <begin position="1"/>
        <end position="10"/>
    </location>
</feature>
<dbReference type="PROSITE" id="PS50206">
    <property type="entry name" value="RHODANESE_3"/>
    <property type="match status" value="1"/>
</dbReference>
<dbReference type="SUPFAM" id="SSF52799">
    <property type="entry name" value="(Phosphotyrosine protein) phosphatases II"/>
    <property type="match status" value="1"/>
</dbReference>